<evidence type="ECO:0000313" key="3">
    <source>
        <dbReference type="EMBL" id="MCC2218858.1"/>
    </source>
</evidence>
<evidence type="ECO:0000256" key="1">
    <source>
        <dbReference type="ARBA" id="ARBA00023211"/>
    </source>
</evidence>
<evidence type="ECO:0000259" key="2">
    <source>
        <dbReference type="Pfam" id="PF00682"/>
    </source>
</evidence>
<name>A0ABS8FNZ1_9FIRM</name>
<feature type="domain" description="Pyruvate carboxyltransferase" evidence="2">
    <location>
        <begin position="4"/>
        <end position="259"/>
    </location>
</feature>
<dbReference type="Proteomes" id="UP001198495">
    <property type="component" value="Unassembled WGS sequence"/>
</dbReference>
<keyword evidence="4" id="KW-1185">Reference proteome</keyword>
<dbReference type="InterPro" id="IPR050073">
    <property type="entry name" value="2-IPM_HCS-like"/>
</dbReference>
<organism evidence="3 4">
    <name type="scientific">Coprococcus hominis</name>
    <name type="common">ex Arizal et al. 2022</name>
    <dbReference type="NCBI Taxonomy" id="2881262"/>
    <lineage>
        <taxon>Bacteria</taxon>
        <taxon>Bacillati</taxon>
        <taxon>Bacillota</taxon>
        <taxon>Clostridia</taxon>
        <taxon>Lachnospirales</taxon>
        <taxon>Lachnospiraceae</taxon>
        <taxon>Coprococcus</taxon>
    </lineage>
</organism>
<dbReference type="CDD" id="cd07944">
    <property type="entry name" value="DRE_TIM_HOA_like"/>
    <property type="match status" value="1"/>
</dbReference>
<dbReference type="InterPro" id="IPR000891">
    <property type="entry name" value="PYR_CT"/>
</dbReference>
<dbReference type="RefSeq" id="WP_227573223.1">
    <property type="nucleotide sequence ID" value="NZ_JAJEQT010000004.1"/>
</dbReference>
<gene>
    <name evidence="3" type="ORF">LKD28_07405</name>
</gene>
<comment type="caution">
    <text evidence="3">The sequence shown here is derived from an EMBL/GenBank/DDBJ whole genome shotgun (WGS) entry which is preliminary data.</text>
</comment>
<proteinExistence type="predicted"/>
<keyword evidence="1" id="KW-0464">Manganese</keyword>
<sequence>MGEIKLLDCTLRDGGYVNDWKFGHNNMVSIFERLVDANVDYIEIGFLDERRPFDINRSIMPDTDCVQKIFGNLDRKNSLIVGMIDYGTCSLAHIKPCEESYLDAIRVIFKKHLRNEAMSFCAELKKLGYKVFAQLVSVTSYTDDEMMDLIRLANEVKPYAVSMVDTYGLMHQNNLKHYFDLLDQYLLPEIGLGYHAHNNFQMGYANCITMMSQVTDRLLLVDGTIYGMGKSAGNAPIELIAMYMNSNLGKNYDISQFLEAIDANITSFYTPATWGYNMFFYLAASNDCHPTYVSDLMKKKTLSVKQINELLGRLQGDKKLLYDKKYMEQLYLEYQENDIDDTLDVQALKELFGSRKLLLLGTGDSVTEQEELLKNFINENNPIVISMNYIPDNISPDMIFLSNSKKYVQIASKLSRHQGEYKIIATSNVTKTSGEFDYTVRYKDVLDTEENAIPDVAFAVLLKTMEKVGVKEVYLGGIDGFNETHNGIYLDDEEHCDYGIKHTDELNEYVNHMMQRMNKTIKLNLLTKSIYTL</sequence>
<dbReference type="PANTHER" id="PTHR10277:SF9">
    <property type="entry name" value="2-ISOPROPYLMALATE SYNTHASE 1, CHLOROPLASTIC-RELATED"/>
    <property type="match status" value="1"/>
</dbReference>
<evidence type="ECO:0000313" key="4">
    <source>
        <dbReference type="Proteomes" id="UP001198495"/>
    </source>
</evidence>
<dbReference type="PANTHER" id="PTHR10277">
    <property type="entry name" value="HOMOCITRATE SYNTHASE-RELATED"/>
    <property type="match status" value="1"/>
</dbReference>
<accession>A0ABS8FNZ1</accession>
<dbReference type="InterPro" id="IPR013785">
    <property type="entry name" value="Aldolase_TIM"/>
</dbReference>
<dbReference type="Pfam" id="PF00682">
    <property type="entry name" value="HMGL-like"/>
    <property type="match status" value="1"/>
</dbReference>
<reference evidence="3 4" key="1">
    <citation type="submission" date="2021-10" db="EMBL/GenBank/DDBJ databases">
        <title>Anaerobic single-cell dispensing facilitates the cultivation of human gut bacteria.</title>
        <authorList>
            <person name="Afrizal A."/>
        </authorList>
    </citation>
    <scope>NUCLEOTIDE SEQUENCE [LARGE SCALE GENOMIC DNA]</scope>
    <source>
        <strain evidence="3 4">CLA-AA-H212</strain>
    </source>
</reference>
<dbReference type="EMBL" id="JAJEQT010000004">
    <property type="protein sequence ID" value="MCC2218858.1"/>
    <property type="molecule type" value="Genomic_DNA"/>
</dbReference>
<dbReference type="SUPFAM" id="SSF51569">
    <property type="entry name" value="Aldolase"/>
    <property type="match status" value="1"/>
</dbReference>
<dbReference type="Gene3D" id="3.20.20.70">
    <property type="entry name" value="Aldolase class I"/>
    <property type="match status" value="1"/>
</dbReference>
<protein>
    <submittedName>
        <fullName evidence="3">Aldolase catalytic domain-containing protein</fullName>
    </submittedName>
</protein>